<keyword evidence="3" id="KW-0653">Protein transport</keyword>
<dbReference type="GO" id="GO:0000973">
    <property type="term" value="P:post-transcriptional tethering of RNA polymerase II gene DNA at nuclear periphery"/>
    <property type="evidence" value="ECO:0007669"/>
    <property type="project" value="TreeGrafter"/>
</dbReference>
<evidence type="ECO:0000256" key="6">
    <source>
        <dbReference type="ARBA" id="ARBA00023242"/>
    </source>
</evidence>
<evidence type="ECO:0000313" key="10">
    <source>
        <dbReference type="EMBL" id="QKX55984.1"/>
    </source>
</evidence>
<feature type="compositionally biased region" description="Basic residues" evidence="9">
    <location>
        <begin position="835"/>
        <end position="845"/>
    </location>
</feature>
<feature type="region of interest" description="Disordered" evidence="9">
    <location>
        <begin position="101"/>
        <end position="120"/>
    </location>
</feature>
<dbReference type="FunFam" id="1.10.3450.20:FF:000003">
    <property type="entry name" value="Nuclear pore complex protein"/>
    <property type="match status" value="1"/>
</dbReference>
<dbReference type="GO" id="GO:0031965">
    <property type="term" value="C:nuclear membrane"/>
    <property type="evidence" value="ECO:0007669"/>
    <property type="project" value="UniProtKB-SubCell"/>
</dbReference>
<protein>
    <recommendedName>
        <fullName evidence="7">Nuclear pore complex protein</fullName>
    </recommendedName>
</protein>
<evidence type="ECO:0000256" key="2">
    <source>
        <dbReference type="ARBA" id="ARBA00022816"/>
    </source>
</evidence>
<feature type="compositionally biased region" description="Acidic residues" evidence="9">
    <location>
        <begin position="25"/>
        <end position="77"/>
    </location>
</feature>
<evidence type="ECO:0000256" key="4">
    <source>
        <dbReference type="ARBA" id="ARBA00023010"/>
    </source>
</evidence>
<feature type="region of interest" description="Disordered" evidence="9">
    <location>
        <begin position="819"/>
        <end position="850"/>
    </location>
</feature>
<dbReference type="PANTHER" id="PTHR13003">
    <property type="entry name" value="NUP107-RELATED"/>
    <property type="match status" value="1"/>
</dbReference>
<evidence type="ECO:0000313" key="11">
    <source>
        <dbReference type="Proteomes" id="UP000509510"/>
    </source>
</evidence>
<keyword evidence="6 7" id="KW-0539">Nucleus</keyword>
<dbReference type="GeneID" id="55990589"/>
<evidence type="ECO:0000256" key="5">
    <source>
        <dbReference type="ARBA" id="ARBA00023132"/>
    </source>
</evidence>
<evidence type="ECO:0000256" key="8">
    <source>
        <dbReference type="SAM" id="Coils"/>
    </source>
</evidence>
<keyword evidence="1 7" id="KW-0813">Transport</keyword>
<organism evidence="10 11">
    <name type="scientific">Talaromyces rugulosus</name>
    <name type="common">Penicillium rugulosum</name>
    <dbReference type="NCBI Taxonomy" id="121627"/>
    <lineage>
        <taxon>Eukaryota</taxon>
        <taxon>Fungi</taxon>
        <taxon>Dikarya</taxon>
        <taxon>Ascomycota</taxon>
        <taxon>Pezizomycotina</taxon>
        <taxon>Eurotiomycetes</taxon>
        <taxon>Eurotiomycetidae</taxon>
        <taxon>Eurotiales</taxon>
        <taxon>Trichocomaceae</taxon>
        <taxon>Talaromyces</taxon>
        <taxon>Talaromyces sect. Islandici</taxon>
    </lineage>
</organism>
<dbReference type="AlphaFoldDB" id="A0A7H8QPU9"/>
<keyword evidence="2" id="KW-0509">mRNA transport</keyword>
<gene>
    <name evidence="10" type="ORF">TRUGW13939_03083</name>
</gene>
<keyword evidence="5 7" id="KW-0906">Nuclear pore complex</keyword>
<accession>A0A7H8QPU9</accession>
<name>A0A7H8QPU9_TALRU</name>
<dbReference type="GO" id="GO:0006406">
    <property type="term" value="P:mRNA export from nucleus"/>
    <property type="evidence" value="ECO:0007669"/>
    <property type="project" value="TreeGrafter"/>
</dbReference>
<dbReference type="RefSeq" id="XP_035342162.1">
    <property type="nucleotide sequence ID" value="XM_035486269.1"/>
</dbReference>
<dbReference type="GO" id="GO:0031080">
    <property type="term" value="C:nuclear pore outer ring"/>
    <property type="evidence" value="ECO:0007669"/>
    <property type="project" value="TreeGrafter"/>
</dbReference>
<comment type="similarity">
    <text evidence="7">Belongs to the nucleoporin Nup84/Nup107 family.</text>
</comment>
<dbReference type="InterPro" id="IPR007252">
    <property type="entry name" value="Nup84/Nup107"/>
</dbReference>
<comment type="subunit">
    <text evidence="7">Part of the nuclear pore complex (NPC).</text>
</comment>
<dbReference type="Gene3D" id="1.20.190.50">
    <property type="match status" value="1"/>
</dbReference>
<feature type="compositionally biased region" description="Polar residues" evidence="9">
    <location>
        <begin position="111"/>
        <end position="120"/>
    </location>
</feature>
<feature type="region of interest" description="Disordered" evidence="9">
    <location>
        <begin position="1"/>
        <end position="77"/>
    </location>
</feature>
<proteinExistence type="inferred from homology"/>
<dbReference type="Gene3D" id="1.10.3450.20">
    <property type="match status" value="1"/>
</dbReference>
<feature type="coiled-coil region" evidence="8">
    <location>
        <begin position="680"/>
        <end position="707"/>
    </location>
</feature>
<dbReference type="KEGG" id="trg:TRUGW13939_03083"/>
<dbReference type="EMBL" id="CP055899">
    <property type="protein sequence ID" value="QKX55984.1"/>
    <property type="molecule type" value="Genomic_DNA"/>
</dbReference>
<dbReference type="OrthoDB" id="3098at2759"/>
<keyword evidence="8" id="KW-0175">Coiled coil</keyword>
<dbReference type="PANTHER" id="PTHR13003:SF2">
    <property type="entry name" value="NUCLEAR PORE COMPLEX PROTEIN NUP107"/>
    <property type="match status" value="1"/>
</dbReference>
<dbReference type="Proteomes" id="UP000509510">
    <property type="component" value="Chromosome II"/>
</dbReference>
<evidence type="ECO:0000256" key="1">
    <source>
        <dbReference type="ARBA" id="ARBA00022448"/>
    </source>
</evidence>
<keyword evidence="11" id="KW-1185">Reference proteome</keyword>
<evidence type="ECO:0000256" key="3">
    <source>
        <dbReference type="ARBA" id="ARBA00022927"/>
    </source>
</evidence>
<keyword evidence="7" id="KW-0472">Membrane</keyword>
<dbReference type="GO" id="GO:0017056">
    <property type="term" value="F:structural constituent of nuclear pore"/>
    <property type="evidence" value="ECO:0007669"/>
    <property type="project" value="UniProtKB-UniRule"/>
</dbReference>
<evidence type="ECO:0000256" key="9">
    <source>
        <dbReference type="SAM" id="MobiDB-lite"/>
    </source>
</evidence>
<comment type="function">
    <text evidence="7">Functions as a component of the nuclear pore complex (NPC).</text>
</comment>
<dbReference type="Pfam" id="PF04121">
    <property type="entry name" value="Nup84_Nup100"/>
    <property type="match status" value="1"/>
</dbReference>
<evidence type="ECO:0000256" key="7">
    <source>
        <dbReference type="RuleBase" id="RU365072"/>
    </source>
</evidence>
<dbReference type="GO" id="GO:0006606">
    <property type="term" value="P:protein import into nucleus"/>
    <property type="evidence" value="ECO:0007669"/>
    <property type="project" value="TreeGrafter"/>
</dbReference>
<sequence>MAPVPERAPTFIFGNAAQHDHLDEPEVIEIDDDDDAEENDEEVENSVDELESDEVEEPEDDEGDDDYEDDDGYEEDTLDSIVETNGDASLLSASAPRFLQRSPVLRPPAPSTFSASSVKQTLHPLRRTADRVTRQMEAFAAKLDRFKQQDRAQSPYQAAFSLIKSYQLYASDAIKDASRQSTLKRAKTGWNVNRETDAPGSASEEDLQRLQLEVDTWDILLNLIAIEDPSAVTHAKESQKSAFQNLHRYSTDREIWEQFLDADHHATECVMVMKWLESKSKSSAQQLDTVIANLEAQAERGSGLWAHGWLYTKEAIKGQKRLRAWPQPLEPGDPGLIASLLSSEKREPLITQLDPDAVVRQKQALQKQDQYYEQATWLTCWKMLTQGESWTKIREWSEERLESWRAVSLCGSSVDKDASSGRTPADDSMTRMMNCRSQDAWRTACSALARDPNTNDYERAVYALLCGETEPAYKVCQSWDEHLYVYYNHILLSRYRNFCFQFSKKLSHSPLANVAFVPEPMDYKATRKFLHSLKTHDVVGMEARNPYHTIQAAILGKNFDTFFLSTAYAVSEVGKTPRGLALIPTLNVSNIDGSSLIAVRDKDALRIITHLYIITRTLSYTPSNSDFNNTVALNVIAYIENLHNAELVEWIPLYASFLPPVLVSDVVAQILLGVFEPYDMDRMGKLLEKHEIDIKQVQESLSQYVVENTPKVEYKTFNLNCKAVRDREKKDVILMPVSRKFTKGEISPQIDRLIRCVEWYAQLDGHFTVVCRLVEYLYKRFFGNGMLTEARELSARINISEMSLKLLGYDIRHNDPIENGLAGNGSVPPSPSKSPSKKSRHRRSRSQGDQAANYAAVEVLLDMEYVIWAYSALEEFQETWEQLELSKNTEGEESAHVEELQEQLQMAIESATEHTEALLDKERGTLMQRRSAEEDDILTYIRNTYFPDIILNYISALYYASLKISRGLLIRSMELVILISEDNFMLECFAKAKRMAELADVMSLTSAAMVNSPPLPKGRKKNEGVGRLDLWNITLRKENEDSSVVEKWP</sequence>
<comment type="subcellular location">
    <subcellularLocation>
        <location evidence="7">Nucleus</location>
        <location evidence="7">Nuclear pore complex</location>
    </subcellularLocation>
    <subcellularLocation>
        <location evidence="7">Nucleus membrane</location>
    </subcellularLocation>
</comment>
<reference evidence="11" key="1">
    <citation type="submission" date="2020-06" db="EMBL/GenBank/DDBJ databases">
        <title>A chromosome-scale genome assembly of Talaromyces rugulosus W13939.</title>
        <authorList>
            <person name="Wang B."/>
            <person name="Guo L."/>
            <person name="Ye K."/>
            <person name="Wang L."/>
        </authorList>
    </citation>
    <scope>NUCLEOTIDE SEQUENCE [LARGE SCALE GENOMIC DNA]</scope>
    <source>
        <strain evidence="11">W13939</strain>
    </source>
</reference>
<keyword evidence="4 7" id="KW-0811">Translocation</keyword>